<dbReference type="Pfam" id="PF21089">
    <property type="entry name" value="PKS_DH_N"/>
    <property type="match status" value="1"/>
</dbReference>
<dbReference type="SUPFAM" id="SSF47336">
    <property type="entry name" value="ACP-like"/>
    <property type="match status" value="2"/>
</dbReference>
<dbReference type="PROSITE" id="PS50075">
    <property type="entry name" value="CARRIER"/>
    <property type="match status" value="2"/>
</dbReference>
<dbReference type="InterPro" id="IPR014043">
    <property type="entry name" value="Acyl_transferase_dom"/>
</dbReference>
<evidence type="ECO:0000256" key="1">
    <source>
        <dbReference type="ARBA" id="ARBA00004721"/>
    </source>
</evidence>
<dbReference type="SUPFAM" id="SSF52151">
    <property type="entry name" value="FabD/lysophospholipase-like"/>
    <property type="match status" value="1"/>
</dbReference>
<keyword evidence="4" id="KW-0489">Methyltransferase</keyword>
<dbReference type="PANTHER" id="PTHR43775">
    <property type="entry name" value="FATTY ACID SYNTHASE"/>
    <property type="match status" value="1"/>
</dbReference>
<gene>
    <name evidence="12" type="ORF">SLS60_002409</name>
</gene>
<dbReference type="Gene3D" id="3.40.50.1820">
    <property type="entry name" value="alpha/beta hydrolase"/>
    <property type="match status" value="1"/>
</dbReference>
<dbReference type="InterPro" id="IPR029058">
    <property type="entry name" value="AB_hydrolase_fold"/>
</dbReference>
<keyword evidence="13" id="KW-1185">Reference proteome</keyword>
<dbReference type="SUPFAM" id="SSF53474">
    <property type="entry name" value="alpha/beta-Hydrolases"/>
    <property type="match status" value="1"/>
</dbReference>
<dbReference type="Proteomes" id="UP001521785">
    <property type="component" value="Unassembled WGS sequence"/>
</dbReference>
<feature type="domain" description="PKS/mFAS DH" evidence="11">
    <location>
        <begin position="1280"/>
        <end position="1591"/>
    </location>
</feature>
<reference evidence="12 13" key="1">
    <citation type="submission" date="2024-02" db="EMBL/GenBank/DDBJ databases">
        <title>De novo assembly and annotation of 12 fungi associated with fruit tree decline syndrome in Ontario, Canada.</title>
        <authorList>
            <person name="Sulman M."/>
            <person name="Ellouze W."/>
            <person name="Ilyukhin E."/>
        </authorList>
    </citation>
    <scope>NUCLEOTIDE SEQUENCE [LARGE SCALE GENOMIC DNA]</scope>
    <source>
        <strain evidence="12 13">M42-189</strain>
    </source>
</reference>
<dbReference type="CDD" id="cd00833">
    <property type="entry name" value="PKS"/>
    <property type="match status" value="1"/>
</dbReference>
<dbReference type="InterPro" id="IPR016035">
    <property type="entry name" value="Acyl_Trfase/lysoPLipase"/>
</dbReference>
<dbReference type="InterPro" id="IPR014031">
    <property type="entry name" value="Ketoacyl_synth_C"/>
</dbReference>
<evidence type="ECO:0000256" key="5">
    <source>
        <dbReference type="ARBA" id="ARBA00022679"/>
    </source>
</evidence>
<dbReference type="Gene3D" id="3.10.129.110">
    <property type="entry name" value="Polyketide synthase dehydratase"/>
    <property type="match status" value="1"/>
</dbReference>
<dbReference type="PANTHER" id="PTHR43775:SF21">
    <property type="entry name" value="NON-REDUCING POLYKETIDE SYNTHASE AUSA-RELATED"/>
    <property type="match status" value="1"/>
</dbReference>
<feature type="compositionally biased region" description="Polar residues" evidence="8">
    <location>
        <begin position="1631"/>
        <end position="1642"/>
    </location>
</feature>
<dbReference type="SMART" id="SM00823">
    <property type="entry name" value="PKS_PP"/>
    <property type="match status" value="2"/>
</dbReference>
<dbReference type="InterPro" id="IPR032088">
    <property type="entry name" value="SAT"/>
</dbReference>
<evidence type="ECO:0000259" key="10">
    <source>
        <dbReference type="PROSITE" id="PS52004"/>
    </source>
</evidence>
<dbReference type="EMBL" id="JAKJXO020000002">
    <property type="protein sequence ID" value="KAL1610739.1"/>
    <property type="molecule type" value="Genomic_DNA"/>
</dbReference>
<dbReference type="Pfam" id="PF00698">
    <property type="entry name" value="Acyl_transf_1"/>
    <property type="match status" value="1"/>
</dbReference>
<dbReference type="InterPro" id="IPR049900">
    <property type="entry name" value="PKS_mFAS_DH"/>
</dbReference>
<dbReference type="InterPro" id="IPR020806">
    <property type="entry name" value="PKS_PP-bd"/>
</dbReference>
<sequence length="2218" mass="240695">MTSKTEHPLPSVAVFSPQSKAPTAAYLNSIHSFLTSAPYLQPFVDGISRLEQTWQIFANHRKDIAALKQGLRYSKSFADWVATGNSEPVAGHMSGIFALPLLTIVQTCQYLQYLEARQISHNEFQESLSRGGGIQGYCGGLLPAAAIACSSNEEEVVQNAIIAMRIALGIGAYGELGDDENIPGPTTIVLRLKRPDQGEDLVKRFPGAHISAITDPKTISIVGSVHVLENLSAHAREQGLLVQGIHLRGKVHNPENAELAEDLNNLASSELSLTLPHSRQLRIPMRSNTNGQIISDASLTSELIYTILACKCEWYTLLQETATDLAATDRSCHLFTVFGIGDCIPLTPFHTKNLKITKLDVLSYIKERSVQRKNEQYKYADNAIAIVGAACRIPGADDLEELWQLMKRGKSRAVEVPTDRFDLHGSFKAGLDQKWTSKQKFWGNFIDEPDRFDHAFFRISPREATNMDPQQRVLLEVAYQALDSSGYLRNYRRESGDDIGCFIGASFVEYLDNTAVHAPTAFTSTGTIRAFLSGKISYHFGWQGPSEVIDTACSSSLVAINRACKAIQSGECSMALAGGVNILTGVHNFLDLAKAGFLSPTGQCKPFDAAADGYCRGEGCGLVLLRPLQEAVASGQQILGVIPAIATNQGGLSPSITVPSSLAQKSLYRTLLRQSNLQAEQISYVEAHGTGTQVGDPLEIASVRAVFANPSRATTLSLGSLKANVGHAETAAGVQSLCKILTMLQHEGIPPIANFKSINPKIGPLEADKMKITTATESWDEPFKVACINSYGAAGSNSAMLCSQPPRIAEKGSVEGRNSNERFPLILSANSAASLRVTAESLASYLKLPAQENLHLADVAFTLAERRKRHSVRLIASVSASSPSSDCLQHALKNTAEILIPEQPRKVCLVFSGQSRQIVGLDESTYKSMPRLRRYVDECNATLGDLGYPSILPGIFSQQPADDVVLLQCGTFALQYACAMSWIDSGLSVAAVIGHSFGELTAMVVSGILSLQDGMRLIAARASLIQSKWGPERGTMLAVHTEKQRVATLIKDSGLSLEIACFNSASSQVVVGKGKDIEHFEAFLSNKGMPQTRHQRLDVSHAFHSIFTESILDDVEIIAKGLVFREATIPFEPATALQRTVVTSDRIREHTRAPVYFEEAIKRIENALGNCVFLEADMGSPIISMVKRAVTKTNAHCFVPVGSGREGDPTAGFLAATIKLWSEGIDTTYVPFLDHAKRGIHQVWLPPYQFQKTKHWLPNIDRAVEALQRDSAATSPTIGHERISAISMLVVPRYVESSSSRKVFEVNTASKRFQAIVGGHAVRGRALCPASMYMELAIMALDLLGVDVQHNALQFSEIEYSSPLGLGTIRSVDLVLSKDETNSSWRFEVSSSGRDNTSGKKIIHAAGTVDMSQDGISGLWAYQRLVASRISQIPEAAGAENLRYSRAYGLFSRVVTYGTVLRGIDTVIIAGNEALATIRVPTSLADSGESTVSSRFDAVSMDNFIQVVGLMINSSGQHEPDEVSIASAIDQAFVTADVNFRNSRNWTVYAIFTPQGERKVSGDVFVLNEEGILIANYLGCRFTKMPVAVLEKLLDGANRAANGNVAIKGVPAPTKNTPLSDSDKTSESDGEASSETSAQTDITVPDGDTKDKINNKLDVLKTTIAQFVGIDVGNMPEQARMNDLGLDSLAAVELVDEIERISGLSIPSTEIANESVLSIVARIQVTSTALPLPKSIVKPVPIAKSAAVPTVETPNPSFKSSLTSVDYNKLLAVITDNCGVPVNAIRPSDSLQSLGVDSLSSVELKFSLEDGFDVNIDNEQLSLESTVQDIVDILSIQGRVLVKGAEQPNTEDAVAAVGVSHHSPTAKIQQRNNMVLPYGVNRAQEKVLTFVYKVEDSVQIEADVFLPEDIPSRPMPIAIMIHAGGYMTLSRKAIRPHQTAHLLANGVLPVSIDYRLCPEINVLDGAISDVRDSVLWVQHSLPKLLEQANVKLDPTRVGIIGWSTGGHLALTSAWTTQAAGIQPLRTILSFYAPTDFESEDIDANRKFPERKISMRDIRAALLAKPLTNYESKGDAKYLDGVGFVRPGDPRSALVLSMFKDGIGLPLILDGIPPPNGEGETVFKRPDAAKVEAISPLAQVRKRNFRTPTCVIHSKVDKVVSIESADRFVSALSDAGVEHKFVRLENSEHLHDLVLKPGSRQWDEEVKPAYDYFLERLLT</sequence>
<dbReference type="Pfam" id="PF00109">
    <property type="entry name" value="ketoacyl-synt"/>
    <property type="match status" value="1"/>
</dbReference>
<evidence type="ECO:0000256" key="2">
    <source>
        <dbReference type="ARBA" id="ARBA00022450"/>
    </source>
</evidence>
<dbReference type="Gene3D" id="1.10.1200.10">
    <property type="entry name" value="ACP-like"/>
    <property type="match status" value="2"/>
</dbReference>
<dbReference type="SMART" id="SM00827">
    <property type="entry name" value="PKS_AT"/>
    <property type="match status" value="1"/>
</dbReference>
<feature type="region of interest" description="C-terminal hotdog fold" evidence="7">
    <location>
        <begin position="1438"/>
        <end position="1591"/>
    </location>
</feature>
<evidence type="ECO:0000259" key="9">
    <source>
        <dbReference type="PROSITE" id="PS50075"/>
    </source>
</evidence>
<dbReference type="InterPro" id="IPR001375">
    <property type="entry name" value="Peptidase_S9_cat"/>
</dbReference>
<dbReference type="Pfam" id="PF00550">
    <property type="entry name" value="PP-binding"/>
    <property type="match status" value="2"/>
</dbReference>
<dbReference type="Gene3D" id="3.40.47.10">
    <property type="match status" value="1"/>
</dbReference>
<evidence type="ECO:0000256" key="4">
    <source>
        <dbReference type="ARBA" id="ARBA00022603"/>
    </source>
</evidence>
<feature type="region of interest" description="N-terminal hotdog fold" evidence="7">
    <location>
        <begin position="1280"/>
        <end position="1416"/>
    </location>
</feature>
<dbReference type="InterPro" id="IPR009081">
    <property type="entry name" value="PP-bd_ACP"/>
</dbReference>
<protein>
    <submittedName>
        <fullName evidence="12">Type I Iterative PKS</fullName>
    </submittedName>
</protein>
<dbReference type="SMART" id="SM00825">
    <property type="entry name" value="PKS_KS"/>
    <property type="match status" value="1"/>
</dbReference>
<dbReference type="Pfam" id="PF16073">
    <property type="entry name" value="SAT"/>
    <property type="match status" value="1"/>
</dbReference>
<dbReference type="Pfam" id="PF20434">
    <property type="entry name" value="BD-FAE"/>
    <property type="match status" value="1"/>
</dbReference>
<evidence type="ECO:0000313" key="13">
    <source>
        <dbReference type="Proteomes" id="UP001521785"/>
    </source>
</evidence>
<dbReference type="PROSITE" id="PS52019">
    <property type="entry name" value="PKS_MFAS_DH"/>
    <property type="match status" value="1"/>
</dbReference>
<dbReference type="InterPro" id="IPR018201">
    <property type="entry name" value="Ketoacyl_synth_AS"/>
</dbReference>
<dbReference type="Gene3D" id="3.30.70.3290">
    <property type="match status" value="1"/>
</dbReference>
<dbReference type="InterPro" id="IPR016036">
    <property type="entry name" value="Malonyl_transacylase_ACP-bd"/>
</dbReference>
<name>A0ABR3S349_9PLEO</name>
<dbReference type="InterPro" id="IPR014030">
    <property type="entry name" value="Ketoacyl_synth_N"/>
</dbReference>
<dbReference type="Pfam" id="PF14765">
    <property type="entry name" value="PS-DH"/>
    <property type="match status" value="1"/>
</dbReference>
<proteinExistence type="predicted"/>
<keyword evidence="2" id="KW-0596">Phosphopantetheine</keyword>
<dbReference type="PROSITE" id="PS52004">
    <property type="entry name" value="KS3_2"/>
    <property type="match status" value="1"/>
</dbReference>
<comment type="caution">
    <text evidence="12">The sequence shown here is derived from an EMBL/GenBank/DDBJ whole genome shotgun (WGS) entry which is preliminary data.</text>
</comment>
<dbReference type="SUPFAM" id="SSF53901">
    <property type="entry name" value="Thiolase-like"/>
    <property type="match status" value="1"/>
</dbReference>
<feature type="region of interest" description="Disordered" evidence="8">
    <location>
        <begin position="1607"/>
        <end position="1649"/>
    </location>
</feature>
<keyword evidence="3" id="KW-0597">Phosphoprotein</keyword>
<comment type="pathway">
    <text evidence="1">Secondary metabolite biosynthesis; terpenoid biosynthesis.</text>
</comment>
<feature type="active site" description="Proton donor; for dehydratase activity" evidence="7">
    <location>
        <position position="1502"/>
    </location>
</feature>
<dbReference type="InterPro" id="IPR001227">
    <property type="entry name" value="Ac_transferase_dom_sf"/>
</dbReference>
<dbReference type="Pfam" id="PF00326">
    <property type="entry name" value="Peptidase_S9"/>
    <property type="match status" value="1"/>
</dbReference>
<dbReference type="PROSITE" id="PS00012">
    <property type="entry name" value="PHOSPHOPANTETHEINE"/>
    <property type="match status" value="1"/>
</dbReference>
<accession>A0ABR3S349</accession>
<dbReference type="InterPro" id="IPR006162">
    <property type="entry name" value="Ppantetheine_attach_site"/>
</dbReference>
<dbReference type="InterPro" id="IPR042104">
    <property type="entry name" value="PKS_dehydratase_sf"/>
</dbReference>
<feature type="domain" description="Ketosynthase family 3 (KS3)" evidence="10">
    <location>
        <begin position="381"/>
        <end position="804"/>
    </location>
</feature>
<feature type="active site" description="Proton acceptor; for dehydratase activity" evidence="7">
    <location>
        <position position="1320"/>
    </location>
</feature>
<dbReference type="InterPro" id="IPR020841">
    <property type="entry name" value="PKS_Beta-ketoAc_synthase_dom"/>
</dbReference>
<dbReference type="InterPro" id="IPR036736">
    <property type="entry name" value="ACP-like_sf"/>
</dbReference>
<evidence type="ECO:0000313" key="12">
    <source>
        <dbReference type="EMBL" id="KAL1610739.1"/>
    </source>
</evidence>
<feature type="domain" description="Carrier" evidence="9">
    <location>
        <begin position="1651"/>
        <end position="1730"/>
    </location>
</feature>
<dbReference type="Pfam" id="PF02801">
    <property type="entry name" value="Ketoacyl-synt_C"/>
    <property type="match status" value="1"/>
</dbReference>
<evidence type="ECO:0000256" key="3">
    <source>
        <dbReference type="ARBA" id="ARBA00022553"/>
    </source>
</evidence>
<evidence type="ECO:0000256" key="7">
    <source>
        <dbReference type="PROSITE-ProRule" id="PRU01363"/>
    </source>
</evidence>
<keyword evidence="6" id="KW-0511">Multifunctional enzyme</keyword>
<dbReference type="InterPro" id="IPR016039">
    <property type="entry name" value="Thiolase-like"/>
</dbReference>
<organism evidence="12 13">
    <name type="scientific">Paraconiothyrium brasiliense</name>
    <dbReference type="NCBI Taxonomy" id="300254"/>
    <lineage>
        <taxon>Eukaryota</taxon>
        <taxon>Fungi</taxon>
        <taxon>Dikarya</taxon>
        <taxon>Ascomycota</taxon>
        <taxon>Pezizomycotina</taxon>
        <taxon>Dothideomycetes</taxon>
        <taxon>Pleosporomycetidae</taxon>
        <taxon>Pleosporales</taxon>
        <taxon>Massarineae</taxon>
        <taxon>Didymosphaeriaceae</taxon>
        <taxon>Paraconiothyrium</taxon>
    </lineage>
</organism>
<evidence type="ECO:0000256" key="8">
    <source>
        <dbReference type="SAM" id="MobiDB-lite"/>
    </source>
</evidence>
<dbReference type="InterPro" id="IPR049492">
    <property type="entry name" value="BD-FAE-like_dom"/>
</dbReference>
<feature type="domain" description="Carrier" evidence="9">
    <location>
        <begin position="1761"/>
        <end position="1838"/>
    </location>
</feature>
<dbReference type="Gene3D" id="3.40.366.10">
    <property type="entry name" value="Malonyl-Coenzyme A Acyl Carrier Protein, domain 2"/>
    <property type="match status" value="2"/>
</dbReference>
<dbReference type="InterPro" id="IPR050091">
    <property type="entry name" value="PKS_NRPS_Biosynth_Enz"/>
</dbReference>
<evidence type="ECO:0000259" key="11">
    <source>
        <dbReference type="PROSITE" id="PS52019"/>
    </source>
</evidence>
<keyword evidence="5" id="KW-0808">Transferase</keyword>
<dbReference type="Pfam" id="PF22621">
    <property type="entry name" value="CurL-like_PKS_C"/>
    <property type="match status" value="1"/>
</dbReference>
<evidence type="ECO:0000256" key="6">
    <source>
        <dbReference type="ARBA" id="ARBA00023268"/>
    </source>
</evidence>
<dbReference type="SUPFAM" id="SSF55048">
    <property type="entry name" value="Probable ACP-binding domain of malonyl-CoA ACP transacylase"/>
    <property type="match status" value="1"/>
</dbReference>
<dbReference type="InterPro" id="IPR049551">
    <property type="entry name" value="PKS_DH_C"/>
</dbReference>
<dbReference type="InterPro" id="IPR049552">
    <property type="entry name" value="PKS_DH_N"/>
</dbReference>
<dbReference type="PROSITE" id="PS00606">
    <property type="entry name" value="KS3_1"/>
    <property type="match status" value="1"/>
</dbReference>